<name>H2J572_MARPK</name>
<dbReference type="eggNOG" id="COG1511">
    <property type="taxonomic scope" value="Bacteria"/>
</dbReference>
<evidence type="ECO:0000256" key="3">
    <source>
        <dbReference type="ARBA" id="ARBA00022989"/>
    </source>
</evidence>
<reference evidence="7 8" key="1">
    <citation type="journal article" date="2012" name="J. Bacteriol.">
        <title>Complete Genome Sequence of the Thermophilic, Piezophilic, Heterotrophic Bacterium Marinitoga piezophila KA3.</title>
        <authorList>
            <person name="Lucas S."/>
            <person name="Han J."/>
            <person name="Lapidus A."/>
            <person name="Cheng J.F."/>
            <person name="Goodwin L.A."/>
            <person name="Pitluck S."/>
            <person name="Peters L."/>
            <person name="Mikhailova N."/>
            <person name="Teshima H."/>
            <person name="Detter J.C."/>
            <person name="Han C."/>
            <person name="Tapia R."/>
            <person name="Land M."/>
            <person name="Hauser L."/>
            <person name="Kyrpides N.C."/>
            <person name="Ivanova N."/>
            <person name="Pagani I."/>
            <person name="Vannier P."/>
            <person name="Oger P."/>
            <person name="Bartlett D.H."/>
            <person name="Noll K.M."/>
            <person name="Woyke T."/>
            <person name="Jebbar M."/>
        </authorList>
    </citation>
    <scope>NUCLEOTIDE SEQUENCE [LARGE SCALE GENOMIC DNA]</scope>
    <source>
        <strain evidence="8">DSM 14283 / JCM 11233 / KA3</strain>
    </source>
</reference>
<keyword evidence="3 5" id="KW-1133">Transmembrane helix</keyword>
<evidence type="ECO:0000256" key="4">
    <source>
        <dbReference type="ARBA" id="ARBA00023136"/>
    </source>
</evidence>
<feature type="transmembrane region" description="Helical" evidence="5">
    <location>
        <begin position="301"/>
        <end position="323"/>
    </location>
</feature>
<dbReference type="GO" id="GO:0016020">
    <property type="term" value="C:membrane"/>
    <property type="evidence" value="ECO:0007669"/>
    <property type="project" value="UniProtKB-SubCell"/>
</dbReference>
<protein>
    <submittedName>
        <fullName evidence="7">ABC-type multidrug transport system, permease component</fullName>
    </submittedName>
</protein>
<feature type="transmembrane region" description="Helical" evidence="5">
    <location>
        <begin position="21"/>
        <end position="40"/>
    </location>
</feature>
<feature type="domain" description="ABC transmembrane type-2" evidence="6">
    <location>
        <begin position="147"/>
        <end position="373"/>
    </location>
</feature>
<dbReference type="InterPro" id="IPR013525">
    <property type="entry name" value="ABC2_TM"/>
</dbReference>
<comment type="subcellular location">
    <subcellularLocation>
        <location evidence="1">Membrane</location>
        <topology evidence="1">Multi-pass membrane protein</topology>
    </subcellularLocation>
</comment>
<dbReference type="PANTHER" id="PTHR43027">
    <property type="entry name" value="DOXORUBICIN RESISTANCE ABC TRANSPORTER PERMEASE PROTEIN DRRC-RELATED"/>
    <property type="match status" value="1"/>
</dbReference>
<dbReference type="AlphaFoldDB" id="H2J572"/>
<dbReference type="PROSITE" id="PS51012">
    <property type="entry name" value="ABC_TM2"/>
    <property type="match status" value="1"/>
</dbReference>
<feature type="transmembrane region" description="Helical" evidence="5">
    <location>
        <begin position="353"/>
        <end position="372"/>
    </location>
</feature>
<evidence type="ECO:0000256" key="1">
    <source>
        <dbReference type="ARBA" id="ARBA00004141"/>
    </source>
</evidence>
<keyword evidence="4 5" id="KW-0472">Membrane</keyword>
<feature type="transmembrane region" description="Helical" evidence="5">
    <location>
        <begin position="268"/>
        <end position="289"/>
    </location>
</feature>
<feature type="transmembrane region" description="Helical" evidence="5">
    <location>
        <begin position="186"/>
        <end position="209"/>
    </location>
</feature>
<evidence type="ECO:0000313" key="8">
    <source>
        <dbReference type="Proteomes" id="UP000007161"/>
    </source>
</evidence>
<dbReference type="RefSeq" id="WP_014296002.1">
    <property type="nucleotide sequence ID" value="NC_016751.1"/>
</dbReference>
<proteinExistence type="predicted"/>
<gene>
    <name evidence="7" type="ordered locus">Marpi_0487</name>
</gene>
<dbReference type="Proteomes" id="UP000007161">
    <property type="component" value="Chromosome"/>
</dbReference>
<dbReference type="EMBL" id="CP003257">
    <property type="protein sequence ID" value="AEX84930.1"/>
    <property type="molecule type" value="Genomic_DNA"/>
</dbReference>
<evidence type="ECO:0000259" key="6">
    <source>
        <dbReference type="PROSITE" id="PS51012"/>
    </source>
</evidence>
<keyword evidence="8" id="KW-1185">Reference proteome</keyword>
<dbReference type="Pfam" id="PF12698">
    <property type="entry name" value="ABC2_membrane_3"/>
    <property type="match status" value="1"/>
</dbReference>
<dbReference type="KEGG" id="mpz:Marpi_0487"/>
<sequence>MSKLIILTKSMLKNNIRSFDSYFWAFIFPVVLFVIFVMIFDNINYSEDLSFNSLKAGIVYEKKLTGFGKTIISQMLKHTNFKTENINTLDEALNELKNKKLDIIIYFPDDFSLNLNSSLFGIKQKEANVDIYYVEGRNNSEILKEISKIFFEYSNIEIIKNVKKIKEPEIKKIAIDSKDVFRYRDFLFPGILIMSIMSIGFFSIPYDILFSRDSGINKKMLTTPVNGFTYFLSILLSDLIIVMLSSIFLFLAGIIMHVSSEFFSVRFFLLYLFSIITIFSFGLLITAFSKNISSTMSILNILFQIFMFLGGLYFPVFNIPWAIKWIVYINPITYLVEGMRRTIGMNISPISNAWLIIVPMLWIIMSFMAFSIKYRKVMGYE</sequence>
<reference evidence="8" key="2">
    <citation type="submission" date="2012-01" db="EMBL/GenBank/DDBJ databases">
        <title>Complete sequence of chromosome of Marinitoga piezophila KA3.</title>
        <authorList>
            <person name="Lucas S."/>
            <person name="Han J."/>
            <person name="Lapidus A."/>
            <person name="Cheng J.-F."/>
            <person name="Goodwin L."/>
            <person name="Pitluck S."/>
            <person name="Peters L."/>
            <person name="Mikhailova N."/>
            <person name="Teshima H."/>
            <person name="Detter J.C."/>
            <person name="Han C."/>
            <person name="Tapia R."/>
            <person name="Land M."/>
            <person name="Hauser L."/>
            <person name="Kyrpides N."/>
            <person name="Ivanova N."/>
            <person name="Pagani I."/>
            <person name="Jebbar M."/>
            <person name="Vannier P."/>
            <person name="Oger P."/>
            <person name="Cario A."/>
            <person name="Bartlett D."/>
            <person name="Noll K.M."/>
            <person name="Woyke T."/>
        </authorList>
    </citation>
    <scope>NUCLEOTIDE SEQUENCE [LARGE SCALE GENOMIC DNA]</scope>
    <source>
        <strain evidence="8">DSM 14283 / JCM 11233 / KA3</strain>
    </source>
</reference>
<evidence type="ECO:0000256" key="5">
    <source>
        <dbReference type="SAM" id="Phobius"/>
    </source>
</evidence>
<evidence type="ECO:0000256" key="2">
    <source>
        <dbReference type="ARBA" id="ARBA00022692"/>
    </source>
</evidence>
<dbReference type="PANTHER" id="PTHR43027:SF2">
    <property type="entry name" value="TRANSPORT PERMEASE PROTEIN"/>
    <property type="match status" value="1"/>
</dbReference>
<evidence type="ECO:0000313" key="7">
    <source>
        <dbReference type="EMBL" id="AEX84930.1"/>
    </source>
</evidence>
<organism evidence="7 8">
    <name type="scientific">Marinitoga piezophila (strain DSM 14283 / JCM 11233 / KA3)</name>
    <dbReference type="NCBI Taxonomy" id="443254"/>
    <lineage>
        <taxon>Bacteria</taxon>
        <taxon>Thermotogati</taxon>
        <taxon>Thermotogota</taxon>
        <taxon>Thermotogae</taxon>
        <taxon>Petrotogales</taxon>
        <taxon>Petrotogaceae</taxon>
        <taxon>Marinitoga</taxon>
    </lineage>
</organism>
<dbReference type="InterPro" id="IPR052902">
    <property type="entry name" value="ABC-2_transporter"/>
</dbReference>
<dbReference type="Gene3D" id="3.40.1710.10">
    <property type="entry name" value="abc type-2 transporter like domain"/>
    <property type="match status" value="1"/>
</dbReference>
<dbReference type="eggNOG" id="COG0842">
    <property type="taxonomic scope" value="Bacteria"/>
</dbReference>
<accession>H2J572</accession>
<dbReference type="HOGENOM" id="CLU_039483_0_0_0"/>
<dbReference type="STRING" id="443254.Marpi_0487"/>
<dbReference type="GO" id="GO:0140359">
    <property type="term" value="F:ABC-type transporter activity"/>
    <property type="evidence" value="ECO:0007669"/>
    <property type="project" value="InterPro"/>
</dbReference>
<keyword evidence="2 5" id="KW-0812">Transmembrane</keyword>
<dbReference type="InterPro" id="IPR047817">
    <property type="entry name" value="ABC2_TM_bact-type"/>
</dbReference>
<feature type="transmembrane region" description="Helical" evidence="5">
    <location>
        <begin position="230"/>
        <end position="256"/>
    </location>
</feature>